<dbReference type="EMBL" id="UZAK01000491">
    <property type="protein sequence ID" value="VDO63187.1"/>
    <property type="molecule type" value="Genomic_DNA"/>
</dbReference>
<feature type="transmembrane region" description="Helical" evidence="2">
    <location>
        <begin position="176"/>
        <end position="202"/>
    </location>
</feature>
<keyword evidence="2" id="KW-0812">Transmembrane</keyword>
<dbReference type="WBParaSite" id="SCUD_0000068301-mRNA-1">
    <property type="protein sequence ID" value="SCUD_0000068301-mRNA-1"/>
    <property type="gene ID" value="SCUD_0000068301"/>
</dbReference>
<dbReference type="STRING" id="6186.A0A183JDC1"/>
<evidence type="ECO:0000313" key="3">
    <source>
        <dbReference type="EMBL" id="VDO63187.1"/>
    </source>
</evidence>
<gene>
    <name evidence="3" type="ORF">SCUD_LOCUS684</name>
</gene>
<name>A0A183JDC1_9TREM</name>
<feature type="region of interest" description="Disordered" evidence="1">
    <location>
        <begin position="1"/>
        <end position="51"/>
    </location>
</feature>
<proteinExistence type="predicted"/>
<keyword evidence="4" id="KW-1185">Reference proteome</keyword>
<feature type="transmembrane region" description="Helical" evidence="2">
    <location>
        <begin position="252"/>
        <end position="273"/>
    </location>
</feature>
<protein>
    <submittedName>
        <fullName evidence="5">MARVEL domain-containing protein</fullName>
    </submittedName>
</protein>
<evidence type="ECO:0000256" key="2">
    <source>
        <dbReference type="SAM" id="Phobius"/>
    </source>
</evidence>
<dbReference type="AlphaFoldDB" id="A0A183JDC1"/>
<keyword evidence="2" id="KW-1133">Transmembrane helix</keyword>
<accession>A0A183JDC1</accession>
<dbReference type="Gene3D" id="1.20.140.150">
    <property type="match status" value="1"/>
</dbReference>
<reference evidence="3 4" key="2">
    <citation type="submission" date="2018-11" db="EMBL/GenBank/DDBJ databases">
        <authorList>
            <consortium name="Pathogen Informatics"/>
        </authorList>
    </citation>
    <scope>NUCLEOTIDE SEQUENCE [LARGE SCALE GENOMIC DNA]</scope>
    <source>
        <strain evidence="3">Dakar</strain>
        <strain evidence="4">Dakar, Senegal</strain>
    </source>
</reference>
<dbReference type="Proteomes" id="UP000279833">
    <property type="component" value="Unassembled WGS sequence"/>
</dbReference>
<organism evidence="5">
    <name type="scientific">Schistosoma curassoni</name>
    <dbReference type="NCBI Taxonomy" id="6186"/>
    <lineage>
        <taxon>Eukaryota</taxon>
        <taxon>Metazoa</taxon>
        <taxon>Spiralia</taxon>
        <taxon>Lophotrochozoa</taxon>
        <taxon>Platyhelminthes</taxon>
        <taxon>Trematoda</taxon>
        <taxon>Digenea</taxon>
        <taxon>Strigeidida</taxon>
        <taxon>Schistosomatoidea</taxon>
        <taxon>Schistosomatidae</taxon>
        <taxon>Schistosoma</taxon>
    </lineage>
</organism>
<evidence type="ECO:0000256" key="1">
    <source>
        <dbReference type="SAM" id="MobiDB-lite"/>
    </source>
</evidence>
<feature type="transmembrane region" description="Helical" evidence="2">
    <location>
        <begin position="214"/>
        <end position="232"/>
    </location>
</feature>
<evidence type="ECO:0000313" key="4">
    <source>
        <dbReference type="Proteomes" id="UP000279833"/>
    </source>
</evidence>
<evidence type="ECO:0000313" key="5">
    <source>
        <dbReference type="WBParaSite" id="SCUD_0000068301-mRNA-1"/>
    </source>
</evidence>
<feature type="transmembrane region" description="Helical" evidence="2">
    <location>
        <begin position="142"/>
        <end position="164"/>
    </location>
</feature>
<sequence>MQIKDDHGLSAHKQKSASHVTTDITGDTSNHRSQKKIYQSPLKKTISPSASTDDIIPYDRKSFISHKEVRINESQTHEPTGIKKSVTLSNDINIKQSPQTTTRHTTTMSSSGILKVSVHLGESEIQEFAEYWDHSIFSGARITAVCLAGVASVCLVCSVCASTWLYQGYGWQDGAFFILVLAILLGFLGLSLSVAGHLVYALPKRLYYFHSGGEAHVVAAFVTALSVLIYHITIKLHLRTEGPVNFGEAYGISWFACFLHIMAAILLLLDEIINELVNLARRVHCVRTCLKCIIHTYSKTVQKKRQLFTHYNIKFYNDK</sequence>
<feature type="compositionally biased region" description="Polar residues" evidence="1">
    <location>
        <begin position="17"/>
        <end position="28"/>
    </location>
</feature>
<reference evidence="5" key="1">
    <citation type="submission" date="2016-06" db="UniProtKB">
        <authorList>
            <consortium name="WormBaseParasite"/>
        </authorList>
    </citation>
    <scope>IDENTIFICATION</scope>
</reference>
<keyword evidence="2" id="KW-0472">Membrane</keyword>